<feature type="region of interest" description="Disordered" evidence="1">
    <location>
        <begin position="24"/>
        <end position="44"/>
    </location>
</feature>
<gene>
    <name evidence="2" type="ORF">pipiens_000601</name>
</gene>
<dbReference type="EMBL" id="JBEHCU010011157">
    <property type="protein sequence ID" value="KAL1377139.1"/>
    <property type="molecule type" value="Genomic_DNA"/>
</dbReference>
<accession>A0ABD1CMH2</accession>
<evidence type="ECO:0000256" key="1">
    <source>
        <dbReference type="SAM" id="MobiDB-lite"/>
    </source>
</evidence>
<feature type="non-terminal residue" evidence="2">
    <location>
        <position position="44"/>
    </location>
</feature>
<reference evidence="2 3" key="1">
    <citation type="submission" date="2024-05" db="EMBL/GenBank/DDBJ databases">
        <title>Culex pipiens pipiens assembly and annotation.</title>
        <authorList>
            <person name="Alout H."/>
            <person name="Durand T."/>
        </authorList>
    </citation>
    <scope>NUCLEOTIDE SEQUENCE [LARGE SCALE GENOMIC DNA]</scope>
    <source>
        <strain evidence="2">HA-2024</strain>
        <tissue evidence="2">Whole body</tissue>
    </source>
</reference>
<dbReference type="AlphaFoldDB" id="A0ABD1CMH2"/>
<name>A0ABD1CMH2_CULPP</name>
<dbReference type="Proteomes" id="UP001562425">
    <property type="component" value="Unassembled WGS sequence"/>
</dbReference>
<evidence type="ECO:0000313" key="3">
    <source>
        <dbReference type="Proteomes" id="UP001562425"/>
    </source>
</evidence>
<comment type="caution">
    <text evidence="2">The sequence shown here is derived from an EMBL/GenBank/DDBJ whole genome shotgun (WGS) entry which is preliminary data.</text>
</comment>
<keyword evidence="3" id="KW-1185">Reference proteome</keyword>
<evidence type="ECO:0000313" key="2">
    <source>
        <dbReference type="EMBL" id="KAL1377139.1"/>
    </source>
</evidence>
<proteinExistence type="predicted"/>
<protein>
    <submittedName>
        <fullName evidence="2">Uncharacterized protein</fullName>
    </submittedName>
</protein>
<sequence>GIDRRKFIKGSSRVIVCACHQRTGAASSSFQHGQLPRALPESAR</sequence>
<feature type="non-terminal residue" evidence="2">
    <location>
        <position position="1"/>
    </location>
</feature>
<organism evidence="2 3">
    <name type="scientific">Culex pipiens pipiens</name>
    <name type="common">Northern house mosquito</name>
    <dbReference type="NCBI Taxonomy" id="38569"/>
    <lineage>
        <taxon>Eukaryota</taxon>
        <taxon>Metazoa</taxon>
        <taxon>Ecdysozoa</taxon>
        <taxon>Arthropoda</taxon>
        <taxon>Hexapoda</taxon>
        <taxon>Insecta</taxon>
        <taxon>Pterygota</taxon>
        <taxon>Neoptera</taxon>
        <taxon>Endopterygota</taxon>
        <taxon>Diptera</taxon>
        <taxon>Nematocera</taxon>
        <taxon>Culicoidea</taxon>
        <taxon>Culicidae</taxon>
        <taxon>Culicinae</taxon>
        <taxon>Culicini</taxon>
        <taxon>Culex</taxon>
        <taxon>Culex</taxon>
    </lineage>
</organism>